<keyword evidence="2" id="KW-1185">Reference proteome</keyword>
<dbReference type="GeneID" id="18933850"/>
<dbReference type="InParanoid" id="F4RIQ3"/>
<dbReference type="Proteomes" id="UP000001072">
    <property type="component" value="Unassembled WGS sequence"/>
</dbReference>
<evidence type="ECO:0000313" key="2">
    <source>
        <dbReference type="Proteomes" id="UP000001072"/>
    </source>
</evidence>
<gene>
    <name evidence="1" type="ORF">MELLADRAFT_85443</name>
</gene>
<proteinExistence type="predicted"/>
<name>F4RIQ3_MELLP</name>
<dbReference type="HOGENOM" id="CLU_628630_0_0_1"/>
<accession>F4RIQ3</accession>
<protein>
    <submittedName>
        <fullName evidence="1">Uncharacterized protein</fullName>
    </submittedName>
</protein>
<dbReference type="RefSeq" id="XP_007409123.1">
    <property type="nucleotide sequence ID" value="XM_007409061.1"/>
</dbReference>
<dbReference type="EMBL" id="GL883103">
    <property type="protein sequence ID" value="EGG07791.1"/>
    <property type="molecule type" value="Genomic_DNA"/>
</dbReference>
<dbReference type="VEuPathDB" id="FungiDB:MELLADRAFT_85443"/>
<dbReference type="AlphaFoldDB" id="F4RIQ3"/>
<evidence type="ECO:0000313" key="1">
    <source>
        <dbReference type="EMBL" id="EGG07791.1"/>
    </source>
</evidence>
<organism evidence="2">
    <name type="scientific">Melampsora larici-populina (strain 98AG31 / pathotype 3-4-7)</name>
    <name type="common">Poplar leaf rust fungus</name>
    <dbReference type="NCBI Taxonomy" id="747676"/>
    <lineage>
        <taxon>Eukaryota</taxon>
        <taxon>Fungi</taxon>
        <taxon>Dikarya</taxon>
        <taxon>Basidiomycota</taxon>
        <taxon>Pucciniomycotina</taxon>
        <taxon>Pucciniomycetes</taxon>
        <taxon>Pucciniales</taxon>
        <taxon>Melampsoraceae</taxon>
        <taxon>Melampsora</taxon>
    </lineage>
</organism>
<dbReference type="KEGG" id="mlr:MELLADRAFT_85443"/>
<sequence length="376" mass="41318">MEAFKNVFGSLQKGISKARQWTSIRPRRGHRSQLQHTYRSDLEAAYYGVEFPFLHNMAESYEGLTPENASAPMTYEYNKPISTTTNQAVPIPDTILTIDVVSNLAEALSTDITTTINNQTDTHTFEPTKEPLDSLLNSADAIISDPISAVGNVMTPRSIFLKRRRMEVVDKNINGSSETKMTDNHIHKRPKIALDLSLSIGLDHSTPAGPHHNVHTLISFNTISPRHATETHLNSHNSEAPPTQILISIDHKTTRSKDISGLDHNSFSTPPAAITSDPILDTVHVKVFDQKCEVPVPPVHQSQTNESSDHPIILGPPHSTCFVEQSDGTPCTPTFVEQPNAPMTPAGTHQQIDSSDEAMILETPCTPVLAENHNGE</sequence>
<reference evidence="2" key="1">
    <citation type="journal article" date="2011" name="Proc. Natl. Acad. Sci. U.S.A.">
        <title>Obligate biotrophy features unraveled by the genomic analysis of rust fungi.</title>
        <authorList>
            <person name="Duplessis S."/>
            <person name="Cuomo C.A."/>
            <person name="Lin Y.-C."/>
            <person name="Aerts A."/>
            <person name="Tisserant E."/>
            <person name="Veneault-Fourrey C."/>
            <person name="Joly D.L."/>
            <person name="Hacquard S."/>
            <person name="Amselem J."/>
            <person name="Cantarel B.L."/>
            <person name="Chiu R."/>
            <person name="Coutinho P.M."/>
            <person name="Feau N."/>
            <person name="Field M."/>
            <person name="Frey P."/>
            <person name="Gelhaye E."/>
            <person name="Goldberg J."/>
            <person name="Grabherr M.G."/>
            <person name="Kodira C.D."/>
            <person name="Kohler A."/>
            <person name="Kuees U."/>
            <person name="Lindquist E.A."/>
            <person name="Lucas S.M."/>
            <person name="Mago R."/>
            <person name="Mauceli E."/>
            <person name="Morin E."/>
            <person name="Murat C."/>
            <person name="Pangilinan J.L."/>
            <person name="Park R."/>
            <person name="Pearson M."/>
            <person name="Quesneville H."/>
            <person name="Rouhier N."/>
            <person name="Sakthikumar S."/>
            <person name="Salamov A.A."/>
            <person name="Schmutz J."/>
            <person name="Selles B."/>
            <person name="Shapiro H."/>
            <person name="Tanguay P."/>
            <person name="Tuskan G.A."/>
            <person name="Henrissat B."/>
            <person name="Van de Peer Y."/>
            <person name="Rouze P."/>
            <person name="Ellis J.G."/>
            <person name="Dodds P.N."/>
            <person name="Schein J.E."/>
            <person name="Zhong S."/>
            <person name="Hamelin R.C."/>
            <person name="Grigoriev I.V."/>
            <person name="Szabo L.J."/>
            <person name="Martin F."/>
        </authorList>
    </citation>
    <scope>NUCLEOTIDE SEQUENCE [LARGE SCALE GENOMIC DNA]</scope>
    <source>
        <strain evidence="2">98AG31 / pathotype 3-4-7</strain>
    </source>
</reference>